<accession>A0A835IDT4</accession>
<evidence type="ECO:0000259" key="6">
    <source>
        <dbReference type="PROSITE" id="PS50812"/>
    </source>
</evidence>
<dbReference type="PROSITE" id="PS50812">
    <property type="entry name" value="PWWP"/>
    <property type="match status" value="1"/>
</dbReference>
<dbReference type="InterPro" id="IPR000313">
    <property type="entry name" value="PWWP_dom"/>
</dbReference>
<proteinExistence type="inferred from homology"/>
<gene>
    <name evidence="7" type="ORF">IFM89_020566</name>
</gene>
<feature type="region of interest" description="Disordered" evidence="5">
    <location>
        <begin position="346"/>
        <end position="397"/>
    </location>
</feature>
<protein>
    <recommendedName>
        <fullName evidence="6">PWWP domain-containing protein</fullName>
    </recommendedName>
</protein>
<evidence type="ECO:0000256" key="1">
    <source>
        <dbReference type="ARBA" id="ARBA00023015"/>
    </source>
</evidence>
<feature type="region of interest" description="Disordered" evidence="5">
    <location>
        <begin position="631"/>
        <end position="654"/>
    </location>
</feature>
<dbReference type="SMART" id="SM00293">
    <property type="entry name" value="PWWP"/>
    <property type="match status" value="1"/>
</dbReference>
<feature type="compositionally biased region" description="Basic and acidic residues" evidence="5">
    <location>
        <begin position="749"/>
        <end position="766"/>
    </location>
</feature>
<feature type="region of interest" description="Disordered" evidence="5">
    <location>
        <begin position="695"/>
        <end position="722"/>
    </location>
</feature>
<keyword evidence="3" id="KW-0539">Nucleus</keyword>
<reference evidence="7 8" key="1">
    <citation type="submission" date="2020-10" db="EMBL/GenBank/DDBJ databases">
        <title>The Coptis chinensis genome and diversification of protoberbering-type alkaloids.</title>
        <authorList>
            <person name="Wang B."/>
            <person name="Shu S."/>
            <person name="Song C."/>
            <person name="Liu Y."/>
        </authorList>
    </citation>
    <scope>NUCLEOTIDE SEQUENCE [LARGE SCALE GENOMIC DNA]</scope>
    <source>
        <strain evidence="7">HL-2020</strain>
        <tissue evidence="7">Leaf</tissue>
    </source>
</reference>
<dbReference type="GO" id="GO:0006355">
    <property type="term" value="P:regulation of DNA-templated transcription"/>
    <property type="evidence" value="ECO:0007669"/>
    <property type="project" value="UniProtKB-ARBA"/>
</dbReference>
<evidence type="ECO:0000256" key="4">
    <source>
        <dbReference type="ARBA" id="ARBA00060746"/>
    </source>
</evidence>
<keyword evidence="8" id="KW-1185">Reference proteome</keyword>
<feature type="compositionally biased region" description="Polar residues" evidence="5">
    <location>
        <begin position="935"/>
        <end position="949"/>
    </location>
</feature>
<feature type="region of interest" description="Disordered" evidence="5">
    <location>
        <begin position="931"/>
        <end position="955"/>
    </location>
</feature>
<dbReference type="CDD" id="cd05162">
    <property type="entry name" value="PWWP"/>
    <property type="match status" value="1"/>
</dbReference>
<dbReference type="GO" id="GO:2000028">
    <property type="term" value="P:regulation of photoperiodism, flowering"/>
    <property type="evidence" value="ECO:0007669"/>
    <property type="project" value="UniProtKB-ARBA"/>
</dbReference>
<feature type="region of interest" description="Disordered" evidence="5">
    <location>
        <begin position="530"/>
        <end position="571"/>
    </location>
</feature>
<name>A0A835IDT4_9MAGN</name>
<dbReference type="PANTHER" id="PTHR10688">
    <property type="entry name" value="PWWP DOMAIN-CONTAINING PROTEIN"/>
    <property type="match status" value="1"/>
</dbReference>
<keyword evidence="2" id="KW-0804">Transcription</keyword>
<evidence type="ECO:0000313" key="7">
    <source>
        <dbReference type="EMBL" id="KAF9614733.1"/>
    </source>
</evidence>
<comment type="similarity">
    <text evidence="4">Belongs to the PDP family.</text>
</comment>
<sequence>MVVMLSVMNKTSEVSDMNEGVVVDEVKMNGEVKEGKVELKDEKMEEVFRVSDWEIDMEEVGVKDNEGEGLDEKKEVIFNRPFVSEFDSEYAMVDERAADRMSDAFGSEAEKAMSYGFEPGDMVWGKVKSHPWWPGHVLSEAFASLSVRKTKRVGHVLVAFFGDSSYGWFDPAELIPFDINYAEKSKQTSNKNFLRACDEAIDEASRRAALGLTCRCRNPFNFRPMNVRSHFAVDVGGYEPGAVYSVMQIKKARERFQPRDVLGFIQQLALMPMGFDRQNVDSIRNKALVFAFRNAAFEEFDETYAEAFGLQPERPKNDEKTMLDQIAKIPVRAPLSGPMVIAEALGEKKKSTSKSKIKEQPKKDKYLFKRREEASEPRSNNVVQGREGIPGTSARKEGVTTVAPEDYVFQKRTPVPLSRTEVAVNQDRVGTTGKGVNINRAVPVEAADSVGTNFVDAQETLSRVSVLPVGSPVIESVAISRASVTQVPIEDGRLHSHKEMVLHDFSGGRVSGGAAVSTSVGLDALSGKSDMTGVVENSSKKLMPENRPMVDSKVEQSKLPVRSEDSDQGLEGAWKREILEPEAAPQLPISSQSPGVVPQTSDVGLVKKVKEEGIPRKSAGKSIGISLATSEKSKLDSQQKNDGSSSTLLSTDSSLSEQTVDLASMVVDLPQVVTDMLDLALDPFYEIERDRFEVVRQDGRGPHPKRPKHVARPDDPTKSGKSVASLIARKKKAAKRLKKLDQLKSITQRKADRQKIPEVQPERKDTNTTVQSKPKPKPKPTKHDVGKKQDSPAKVVEPGMLVLKFPQTTSVPSSNELKARFGRFGPLDHDLMRVFWKTNTCRVVYRNKAHAQAAYNHAIRNDETPQFRPMAAGDSILGPRPTTLMQRTQQRNVQLKSCLKKPSGDEVVSSVSVPREVPRVKFLLVGEDSNRGEQLVSSSKGPNNNSTSADGGASSFAMDVNSKNLQKVIPKTLPPILPFPPRAQDMHETRATGHQVNVSHAYYSEAEPINFKSHFANIPAVPTMPPTTSSNNKKIDIAHQLLSLLMRCNDIVTDVKSSLGYLPYHSL</sequence>
<dbReference type="Pfam" id="PF00855">
    <property type="entry name" value="PWWP"/>
    <property type="match status" value="1"/>
</dbReference>
<dbReference type="Proteomes" id="UP000631114">
    <property type="component" value="Unassembled WGS sequence"/>
</dbReference>
<dbReference type="EMBL" id="JADFTS010000003">
    <property type="protein sequence ID" value="KAF9614733.1"/>
    <property type="molecule type" value="Genomic_DNA"/>
</dbReference>
<dbReference type="FunFam" id="2.30.30.140:FF:000115">
    <property type="entry name" value="Tudor/PWWP/MBT superfamily protein"/>
    <property type="match status" value="1"/>
</dbReference>
<dbReference type="OrthoDB" id="62853at2759"/>
<feature type="compositionally biased region" description="Basic and acidic residues" evidence="5">
    <location>
        <begin position="781"/>
        <end position="791"/>
    </location>
</feature>
<evidence type="ECO:0000256" key="3">
    <source>
        <dbReference type="ARBA" id="ARBA00023242"/>
    </source>
</evidence>
<feature type="compositionally biased region" description="Basic and acidic residues" evidence="5">
    <location>
        <begin position="346"/>
        <end position="376"/>
    </location>
</feature>
<dbReference type="Gene3D" id="2.30.30.140">
    <property type="match status" value="1"/>
</dbReference>
<dbReference type="AlphaFoldDB" id="A0A835IDT4"/>
<dbReference type="SUPFAM" id="SSF63748">
    <property type="entry name" value="Tudor/PWWP/MBT"/>
    <property type="match status" value="1"/>
</dbReference>
<dbReference type="PANTHER" id="PTHR10688:SF5">
    <property type="entry name" value="PWWP DOMAIN-CONTAINING PROTEIN 1-RELATED"/>
    <property type="match status" value="1"/>
</dbReference>
<comment type="caution">
    <text evidence="7">The sequence shown here is derived from an EMBL/GenBank/DDBJ whole genome shotgun (WGS) entry which is preliminary data.</text>
</comment>
<organism evidence="7 8">
    <name type="scientific">Coptis chinensis</name>
    <dbReference type="NCBI Taxonomy" id="261450"/>
    <lineage>
        <taxon>Eukaryota</taxon>
        <taxon>Viridiplantae</taxon>
        <taxon>Streptophyta</taxon>
        <taxon>Embryophyta</taxon>
        <taxon>Tracheophyta</taxon>
        <taxon>Spermatophyta</taxon>
        <taxon>Magnoliopsida</taxon>
        <taxon>Ranunculales</taxon>
        <taxon>Ranunculaceae</taxon>
        <taxon>Coptidoideae</taxon>
        <taxon>Coptis</taxon>
    </lineage>
</organism>
<evidence type="ECO:0000256" key="5">
    <source>
        <dbReference type="SAM" id="MobiDB-lite"/>
    </source>
</evidence>
<feature type="domain" description="PWWP" evidence="6">
    <location>
        <begin position="119"/>
        <end position="180"/>
    </location>
</feature>
<dbReference type="GO" id="GO:0035098">
    <property type="term" value="C:ESC/E(Z) complex"/>
    <property type="evidence" value="ECO:0007669"/>
    <property type="project" value="UniProtKB-ARBA"/>
</dbReference>
<feature type="region of interest" description="Disordered" evidence="5">
    <location>
        <begin position="741"/>
        <end position="793"/>
    </location>
</feature>
<evidence type="ECO:0000256" key="2">
    <source>
        <dbReference type="ARBA" id="ARBA00023163"/>
    </source>
</evidence>
<dbReference type="InterPro" id="IPR052657">
    <property type="entry name" value="PDP_family_Arabidopsis"/>
</dbReference>
<feature type="compositionally biased region" description="Basic and acidic residues" evidence="5">
    <location>
        <begin position="538"/>
        <end position="565"/>
    </location>
</feature>
<evidence type="ECO:0000313" key="8">
    <source>
        <dbReference type="Proteomes" id="UP000631114"/>
    </source>
</evidence>
<keyword evidence="1" id="KW-0805">Transcription regulation</keyword>
<feature type="compositionally biased region" description="Low complexity" evidence="5">
    <location>
        <begin position="644"/>
        <end position="654"/>
    </location>
</feature>